<sequence>MSAMLGKAGKKLFAKHLEQYAPEDPLYETYTNERGKKKQRKRAPPPGLSERDTRILKSVQKRAHYLDKGFSICGMRFGWAFIIGLLPLVGDFADIGLNYYLVLRKARQADLPGWLVRRMLMNNLVSAGVGFVPVAGDVVLAMYKANSRNAALLEEFLRIRGEEYIKLHGERDNGVKKGPSIFKKLTTGGKAEEGNKGNLSKADQEQVKPGAGMVPGETPVDKNTKETPPPTNASSQNNKSLKKNFTSFFGSKKPSLPPPAGDRGRFVEDVDSPGSSSDKKQGA</sequence>
<proteinExistence type="predicted"/>
<keyword evidence="4" id="KW-1185">Reference proteome</keyword>
<dbReference type="AlphaFoldDB" id="A0A0C9XLG4"/>
<dbReference type="HOGENOM" id="CLU_067862_2_1_1"/>
<evidence type="ECO:0000313" key="3">
    <source>
        <dbReference type="EMBL" id="KIK05886.1"/>
    </source>
</evidence>
<evidence type="ECO:0000256" key="2">
    <source>
        <dbReference type="SAM" id="Phobius"/>
    </source>
</evidence>
<dbReference type="OrthoDB" id="2103474at2759"/>
<name>A0A0C9XLG4_9AGAR</name>
<dbReference type="Proteomes" id="UP000054477">
    <property type="component" value="Unassembled WGS sequence"/>
</dbReference>
<accession>A0A0C9XLG4</accession>
<keyword evidence="2" id="KW-0472">Membrane</keyword>
<dbReference type="EMBL" id="KN838556">
    <property type="protein sequence ID" value="KIK05886.1"/>
    <property type="molecule type" value="Genomic_DNA"/>
</dbReference>
<feature type="region of interest" description="Disordered" evidence="1">
    <location>
        <begin position="176"/>
        <end position="283"/>
    </location>
</feature>
<feature type="transmembrane region" description="Helical" evidence="2">
    <location>
        <begin position="120"/>
        <end position="143"/>
    </location>
</feature>
<keyword evidence="2" id="KW-1133">Transmembrane helix</keyword>
<dbReference type="Pfam" id="PF13430">
    <property type="entry name" value="DUF4112"/>
    <property type="match status" value="1"/>
</dbReference>
<gene>
    <name evidence="3" type="ORF">K443DRAFT_674725</name>
</gene>
<dbReference type="PANTHER" id="PTHR35519">
    <property type="entry name" value="MEMBRANE PROTEINS"/>
    <property type="match status" value="1"/>
</dbReference>
<evidence type="ECO:0000256" key="1">
    <source>
        <dbReference type="SAM" id="MobiDB-lite"/>
    </source>
</evidence>
<reference evidence="3 4" key="1">
    <citation type="submission" date="2014-04" db="EMBL/GenBank/DDBJ databases">
        <authorList>
            <consortium name="DOE Joint Genome Institute"/>
            <person name="Kuo A."/>
            <person name="Kohler A."/>
            <person name="Nagy L.G."/>
            <person name="Floudas D."/>
            <person name="Copeland A."/>
            <person name="Barry K.W."/>
            <person name="Cichocki N."/>
            <person name="Veneault-Fourrey C."/>
            <person name="LaButti K."/>
            <person name="Lindquist E.A."/>
            <person name="Lipzen A."/>
            <person name="Lundell T."/>
            <person name="Morin E."/>
            <person name="Murat C."/>
            <person name="Sun H."/>
            <person name="Tunlid A."/>
            <person name="Henrissat B."/>
            <person name="Grigoriev I.V."/>
            <person name="Hibbett D.S."/>
            <person name="Martin F."/>
            <person name="Nordberg H.P."/>
            <person name="Cantor M.N."/>
            <person name="Hua S.X."/>
        </authorList>
    </citation>
    <scope>NUCLEOTIDE SEQUENCE [LARGE SCALE GENOMIC DNA]</scope>
    <source>
        <strain evidence="3 4">LaAM-08-1</strain>
    </source>
</reference>
<dbReference type="InterPro" id="IPR025187">
    <property type="entry name" value="DUF4112"/>
</dbReference>
<dbReference type="STRING" id="1095629.A0A0C9XLG4"/>
<organism evidence="3 4">
    <name type="scientific">Laccaria amethystina LaAM-08-1</name>
    <dbReference type="NCBI Taxonomy" id="1095629"/>
    <lineage>
        <taxon>Eukaryota</taxon>
        <taxon>Fungi</taxon>
        <taxon>Dikarya</taxon>
        <taxon>Basidiomycota</taxon>
        <taxon>Agaricomycotina</taxon>
        <taxon>Agaricomycetes</taxon>
        <taxon>Agaricomycetidae</taxon>
        <taxon>Agaricales</taxon>
        <taxon>Agaricineae</taxon>
        <taxon>Hydnangiaceae</taxon>
        <taxon>Laccaria</taxon>
    </lineage>
</organism>
<feature type="transmembrane region" description="Helical" evidence="2">
    <location>
        <begin position="77"/>
        <end position="100"/>
    </location>
</feature>
<protein>
    <submittedName>
        <fullName evidence="3">Uncharacterized protein</fullName>
    </submittedName>
</protein>
<feature type="region of interest" description="Disordered" evidence="1">
    <location>
        <begin position="26"/>
        <end position="50"/>
    </location>
</feature>
<keyword evidence="2" id="KW-0812">Transmembrane</keyword>
<dbReference type="PANTHER" id="PTHR35519:SF2">
    <property type="entry name" value="PH DOMAIN PROTEIN"/>
    <property type="match status" value="1"/>
</dbReference>
<reference evidence="4" key="2">
    <citation type="submission" date="2015-01" db="EMBL/GenBank/DDBJ databases">
        <title>Evolutionary Origins and Diversification of the Mycorrhizal Mutualists.</title>
        <authorList>
            <consortium name="DOE Joint Genome Institute"/>
            <consortium name="Mycorrhizal Genomics Consortium"/>
            <person name="Kohler A."/>
            <person name="Kuo A."/>
            <person name="Nagy L.G."/>
            <person name="Floudas D."/>
            <person name="Copeland A."/>
            <person name="Barry K.W."/>
            <person name="Cichocki N."/>
            <person name="Veneault-Fourrey C."/>
            <person name="LaButti K."/>
            <person name="Lindquist E.A."/>
            <person name="Lipzen A."/>
            <person name="Lundell T."/>
            <person name="Morin E."/>
            <person name="Murat C."/>
            <person name="Riley R."/>
            <person name="Ohm R."/>
            <person name="Sun H."/>
            <person name="Tunlid A."/>
            <person name="Henrissat B."/>
            <person name="Grigoriev I.V."/>
            <person name="Hibbett D.S."/>
            <person name="Martin F."/>
        </authorList>
    </citation>
    <scope>NUCLEOTIDE SEQUENCE [LARGE SCALE GENOMIC DNA]</scope>
    <source>
        <strain evidence="4">LaAM-08-1</strain>
    </source>
</reference>
<feature type="compositionally biased region" description="Polar residues" evidence="1">
    <location>
        <begin position="232"/>
        <end position="249"/>
    </location>
</feature>
<evidence type="ECO:0000313" key="4">
    <source>
        <dbReference type="Proteomes" id="UP000054477"/>
    </source>
</evidence>